<dbReference type="Proteomes" id="UP000237378">
    <property type="component" value="Unassembled WGS sequence"/>
</dbReference>
<dbReference type="EMBL" id="MING01000019">
    <property type="protein sequence ID" value="POG13949.1"/>
    <property type="molecule type" value="Genomic_DNA"/>
</dbReference>
<accession>A0A2S3XEH3</accession>
<reference evidence="2 3" key="1">
    <citation type="submission" date="2016-08" db="EMBL/GenBank/DDBJ databases">
        <authorList>
            <person name="Seilhamer J.J."/>
        </authorList>
    </citation>
    <scope>NUCLEOTIDE SEQUENCE [LARGE SCALE GENOMIC DNA]</scope>
    <source>
        <strain evidence="2 3">KH-18-2</strain>
    </source>
</reference>
<keyword evidence="1" id="KW-1133">Transmembrane helix</keyword>
<dbReference type="AlphaFoldDB" id="A0A2S3XEH3"/>
<feature type="transmembrane region" description="Helical" evidence="1">
    <location>
        <begin position="108"/>
        <end position="130"/>
    </location>
</feature>
<proteinExistence type="predicted"/>
<comment type="caution">
    <text evidence="2">The sequence shown here is derived from an EMBL/GenBank/DDBJ whole genome shotgun (WGS) entry which is preliminary data.</text>
</comment>
<protein>
    <recommendedName>
        <fullName evidence="4">Polysaccharide biosynthesis protein</fullName>
    </recommendedName>
</protein>
<evidence type="ECO:0000313" key="2">
    <source>
        <dbReference type="EMBL" id="POG13949.1"/>
    </source>
</evidence>
<gene>
    <name evidence="2" type="ORF">BGP82_05830</name>
</gene>
<organism evidence="2 3">
    <name type="scientific">Pseudomonas putida</name>
    <name type="common">Arthrobacter siderocapsulatus</name>
    <dbReference type="NCBI Taxonomy" id="303"/>
    <lineage>
        <taxon>Bacteria</taxon>
        <taxon>Pseudomonadati</taxon>
        <taxon>Pseudomonadota</taxon>
        <taxon>Gammaproteobacteria</taxon>
        <taxon>Pseudomonadales</taxon>
        <taxon>Pseudomonadaceae</taxon>
        <taxon>Pseudomonas</taxon>
    </lineage>
</organism>
<feature type="transmembrane region" description="Helical" evidence="1">
    <location>
        <begin position="142"/>
        <end position="161"/>
    </location>
</feature>
<evidence type="ECO:0000313" key="3">
    <source>
        <dbReference type="Proteomes" id="UP000237378"/>
    </source>
</evidence>
<evidence type="ECO:0000256" key="1">
    <source>
        <dbReference type="SAM" id="Phobius"/>
    </source>
</evidence>
<name>A0A2S3XEH3_PSEPU</name>
<reference evidence="2 3" key="2">
    <citation type="submission" date="2018-03" db="EMBL/GenBank/DDBJ databases">
        <title>Draft genome of Pseudomonas putida strain KH-18-2.</title>
        <authorList>
            <person name="Yoshizawa S."/>
            <person name="Khan N.H."/>
            <person name="Nishimura M."/>
            <person name="Chiura H.X."/>
            <person name="Ogura Y."/>
            <person name="Hayashi T."/>
            <person name="Kogure K."/>
        </authorList>
    </citation>
    <scope>NUCLEOTIDE SEQUENCE [LARGE SCALE GENOMIC DNA]</scope>
    <source>
        <strain evidence="2 3">KH-18-2</strain>
    </source>
</reference>
<feature type="transmembrane region" description="Helical" evidence="1">
    <location>
        <begin position="270"/>
        <end position="294"/>
    </location>
</feature>
<keyword evidence="1" id="KW-0812">Transmembrane</keyword>
<feature type="transmembrane region" description="Helical" evidence="1">
    <location>
        <begin position="85"/>
        <end position="102"/>
    </location>
</feature>
<evidence type="ECO:0008006" key="4">
    <source>
        <dbReference type="Google" id="ProtNLM"/>
    </source>
</evidence>
<feature type="transmembrane region" description="Helical" evidence="1">
    <location>
        <begin position="233"/>
        <end position="250"/>
    </location>
</feature>
<keyword evidence="1" id="KW-0472">Membrane</keyword>
<feature type="transmembrane region" description="Helical" evidence="1">
    <location>
        <begin position="339"/>
        <end position="357"/>
    </location>
</feature>
<feature type="transmembrane region" description="Helical" evidence="1">
    <location>
        <begin position="38"/>
        <end position="58"/>
    </location>
</feature>
<feature type="transmembrane region" description="Helical" evidence="1">
    <location>
        <begin position="7"/>
        <end position="26"/>
    </location>
</feature>
<feature type="transmembrane region" description="Helical" evidence="1">
    <location>
        <begin position="167"/>
        <end position="189"/>
    </location>
</feature>
<sequence length="399" mass="44441">MSKWAYLIYAGLAAMVAAIKGFLYAHLLDELQYASVNYYLLIVGVGALLVSSGVMVRCHTEIPLLVKKSEEELSAFVKQVKNTGFVCWIVLGIALTMAQNIVTLNGEIQTLSALQVLVMFLFTIDLMCIKGRLDFNGYARRLFIRNALIALAGFSAAYLTADATQTVFAEVICAITFYWRGLASFISKLQLPQKKFLHESMSFIPVTVVGAFLQFADRLLASSLLPPEDFSKYSYFSLAVLGGLSIQQLVNTRVITVLPEMCAENPARGFIYTTKITAAMTILLLVALYAAMYLLQSPWFAASWVKQDYFIGTLFVLIALVRSIDFFSSFLLAMGRKHLLFLIQLTSAFIFLLIFIYCSLNSNKSFSSFLIMILSNYSLLLLSLLIASWRACSAKNNYA</sequence>
<feature type="transmembrane region" description="Helical" evidence="1">
    <location>
        <begin position="369"/>
        <end position="389"/>
    </location>
</feature>
<feature type="transmembrane region" description="Helical" evidence="1">
    <location>
        <begin position="309"/>
        <end position="332"/>
    </location>
</feature>
<feature type="transmembrane region" description="Helical" evidence="1">
    <location>
        <begin position="201"/>
        <end position="221"/>
    </location>
</feature>